<dbReference type="AlphaFoldDB" id="A0A077NS50"/>
<reference evidence="2" key="1">
    <citation type="submission" date="2013-07" db="EMBL/GenBank/DDBJ databases">
        <title>Sub-species coevolution in mutualistic symbiosis.</title>
        <authorList>
            <person name="Murfin K."/>
            <person name="Klassen J."/>
            <person name="Lee M."/>
            <person name="Forst S."/>
            <person name="Stock P."/>
            <person name="Goodrich-Blair H."/>
        </authorList>
    </citation>
    <scope>NUCLEOTIDE SEQUENCE [LARGE SCALE GENOMIC DNA]</scope>
    <source>
        <strain evidence="2">Oregonense</strain>
    </source>
</reference>
<evidence type="ECO:0000256" key="1">
    <source>
        <dbReference type="SAM" id="Phobius"/>
    </source>
</evidence>
<name>A0A077NS50_XENBV</name>
<organism evidence="2 3">
    <name type="scientific">Xenorhabdus bovienii str. oregonense</name>
    <dbReference type="NCBI Taxonomy" id="1398202"/>
    <lineage>
        <taxon>Bacteria</taxon>
        <taxon>Pseudomonadati</taxon>
        <taxon>Pseudomonadota</taxon>
        <taxon>Gammaproteobacteria</taxon>
        <taxon>Enterobacterales</taxon>
        <taxon>Morganellaceae</taxon>
        <taxon>Xenorhabdus</taxon>
    </lineage>
</organism>
<comment type="caution">
    <text evidence="2">The sequence shown here is derived from an EMBL/GenBank/DDBJ whole genome shotgun (WGS) entry which is preliminary data.</text>
</comment>
<evidence type="ECO:0000313" key="3">
    <source>
        <dbReference type="Proteomes" id="UP000028483"/>
    </source>
</evidence>
<keyword evidence="1" id="KW-0812">Transmembrane</keyword>
<feature type="transmembrane region" description="Helical" evidence="1">
    <location>
        <begin position="62"/>
        <end position="81"/>
    </location>
</feature>
<keyword evidence="1" id="KW-1133">Transmembrane helix</keyword>
<accession>A0A077NS50</accession>
<dbReference type="HOGENOM" id="CLU_2482577_0_0_6"/>
<dbReference type="EMBL" id="CBSX010000061">
    <property type="protein sequence ID" value="CDH04897.1"/>
    <property type="molecule type" value="Genomic_DNA"/>
</dbReference>
<keyword evidence="1" id="KW-0472">Membrane</keyword>
<proteinExistence type="predicted"/>
<dbReference type="Proteomes" id="UP000028483">
    <property type="component" value="Unassembled WGS sequence"/>
</dbReference>
<feature type="transmembrane region" description="Helical" evidence="1">
    <location>
        <begin position="12"/>
        <end position="31"/>
    </location>
</feature>
<gene>
    <name evidence="2" type="ORF">XBO1_1530001</name>
</gene>
<feature type="transmembrane region" description="Helical" evidence="1">
    <location>
        <begin position="38"/>
        <end position="56"/>
    </location>
</feature>
<protein>
    <submittedName>
        <fullName evidence="2">Uncharacterized protein</fullName>
    </submittedName>
</protein>
<evidence type="ECO:0000313" key="2">
    <source>
        <dbReference type="EMBL" id="CDH04897.1"/>
    </source>
</evidence>
<sequence length="87" mass="10213">MLYYAAFHIPSPFSILAVILFLIIDSLVTVLQFEFIRYFYWKYPKCVIVILINIVIDYSDCQGNYLFVSIILINATMVLLIKRDARL</sequence>